<feature type="transmembrane region" description="Helical" evidence="6">
    <location>
        <begin position="293"/>
        <end position="318"/>
    </location>
</feature>
<feature type="transmembrane region" description="Helical" evidence="6">
    <location>
        <begin position="215"/>
        <end position="237"/>
    </location>
</feature>
<dbReference type="PANTHER" id="PTHR30250">
    <property type="entry name" value="PST FAMILY PREDICTED COLANIC ACID TRANSPORTER"/>
    <property type="match status" value="1"/>
</dbReference>
<feature type="transmembrane region" description="Helical" evidence="6">
    <location>
        <begin position="170"/>
        <end position="191"/>
    </location>
</feature>
<comment type="subcellular location">
    <subcellularLocation>
        <location evidence="1">Cell membrane</location>
        <topology evidence="1">Multi-pass membrane protein</topology>
    </subcellularLocation>
</comment>
<feature type="transmembrane region" description="Helical" evidence="6">
    <location>
        <begin position="257"/>
        <end position="273"/>
    </location>
</feature>
<feature type="transmembrane region" description="Helical" evidence="6">
    <location>
        <begin position="381"/>
        <end position="404"/>
    </location>
</feature>
<evidence type="ECO:0000256" key="5">
    <source>
        <dbReference type="ARBA" id="ARBA00023136"/>
    </source>
</evidence>
<dbReference type="GeneID" id="84229527"/>
<accession>A0AA51YKH7</accession>
<dbReference type="AlphaFoldDB" id="A0AA51YKH7"/>
<organism evidence="7 8">
    <name type="scientific">Methanolobus mangrovi</name>
    <dbReference type="NCBI Taxonomy" id="3072977"/>
    <lineage>
        <taxon>Archaea</taxon>
        <taxon>Methanobacteriati</taxon>
        <taxon>Methanobacteriota</taxon>
        <taxon>Stenosarchaea group</taxon>
        <taxon>Methanomicrobia</taxon>
        <taxon>Methanosarcinales</taxon>
        <taxon>Methanosarcinaceae</taxon>
        <taxon>Methanolobus</taxon>
    </lineage>
</organism>
<feature type="transmembrane region" description="Helical" evidence="6">
    <location>
        <begin position="144"/>
        <end position="164"/>
    </location>
</feature>
<dbReference type="Proteomes" id="UP001183006">
    <property type="component" value="Chromosome"/>
</dbReference>
<dbReference type="KEGG" id="mmav:RE476_05260"/>
<dbReference type="RefSeq" id="WP_309309355.1">
    <property type="nucleotide sequence ID" value="NZ_CP133594.1"/>
</dbReference>
<evidence type="ECO:0000313" key="7">
    <source>
        <dbReference type="EMBL" id="WMW23239.1"/>
    </source>
</evidence>
<feature type="transmembrane region" description="Helical" evidence="6">
    <location>
        <begin position="356"/>
        <end position="375"/>
    </location>
</feature>
<feature type="transmembrane region" description="Helical" evidence="6">
    <location>
        <begin position="112"/>
        <end position="132"/>
    </location>
</feature>
<dbReference type="InterPro" id="IPR002797">
    <property type="entry name" value="Polysacc_synth"/>
</dbReference>
<feature type="transmembrane region" description="Helical" evidence="6">
    <location>
        <begin position="416"/>
        <end position="435"/>
    </location>
</feature>
<feature type="transmembrane region" description="Helical" evidence="6">
    <location>
        <begin position="324"/>
        <end position="344"/>
    </location>
</feature>
<dbReference type="PANTHER" id="PTHR30250:SF11">
    <property type="entry name" value="O-ANTIGEN TRANSPORTER-RELATED"/>
    <property type="match status" value="1"/>
</dbReference>
<feature type="transmembrane region" description="Helical" evidence="6">
    <location>
        <begin position="441"/>
        <end position="459"/>
    </location>
</feature>
<evidence type="ECO:0000313" key="8">
    <source>
        <dbReference type="Proteomes" id="UP001183006"/>
    </source>
</evidence>
<keyword evidence="8" id="KW-1185">Reference proteome</keyword>
<dbReference type="GO" id="GO:0005886">
    <property type="term" value="C:plasma membrane"/>
    <property type="evidence" value="ECO:0007669"/>
    <property type="project" value="UniProtKB-SubCell"/>
</dbReference>
<evidence type="ECO:0000256" key="4">
    <source>
        <dbReference type="ARBA" id="ARBA00022989"/>
    </source>
</evidence>
<dbReference type="EMBL" id="CP133594">
    <property type="protein sequence ID" value="WMW23239.1"/>
    <property type="molecule type" value="Genomic_DNA"/>
</dbReference>
<proteinExistence type="predicted"/>
<protein>
    <submittedName>
        <fullName evidence="7">Flippase</fullName>
    </submittedName>
</protein>
<evidence type="ECO:0000256" key="1">
    <source>
        <dbReference type="ARBA" id="ARBA00004651"/>
    </source>
</evidence>
<evidence type="ECO:0000256" key="6">
    <source>
        <dbReference type="SAM" id="Phobius"/>
    </source>
</evidence>
<reference evidence="7" key="1">
    <citation type="submission" date="2023-08" db="EMBL/GenBank/DDBJ databases">
        <title>Methanolobus mangrovi sp. nov. and Methanolobus sediminis sp. nov, two novel methylotrophic methanogens isolated from mangrove sediments in China.</title>
        <authorList>
            <person name="Zhou J."/>
        </authorList>
    </citation>
    <scope>NUCLEOTIDE SEQUENCE</scope>
    <source>
        <strain evidence="7">FTZ2</strain>
    </source>
</reference>
<keyword evidence="2" id="KW-1003">Cell membrane</keyword>
<evidence type="ECO:0000256" key="3">
    <source>
        <dbReference type="ARBA" id="ARBA00022692"/>
    </source>
</evidence>
<keyword evidence="5 6" id="KW-0472">Membrane</keyword>
<evidence type="ECO:0000256" key="2">
    <source>
        <dbReference type="ARBA" id="ARBA00022475"/>
    </source>
</evidence>
<keyword evidence="3 6" id="KW-0812">Transmembrane</keyword>
<sequence length="467" mass="53130">MKTAYHIAKNTFFIVFSNVTTKIIAIIITIYLARYLGASDFGKYTFVITYLMMFGFIAGFGLDPVVIKNIAKNTTTAEKMMSNSILIRILTSSASIFLAVAGIHILNYPPDTIYYVQLLSGILLFQGISYLIESFFQSQLKMQFSAISQICSKLVLGILIYYAVQNKWGLSDIFLAYVFSEMLRTFISFIYSKRMLHYKLQFEPRYCMNLIKQSLPFVFGYGLLVVFNRFDILMLSIMKEDIAVGFYSAAFKLTESVLFIPSALSATLMPIMAKQFDTNIEKLKCTYKIGTKYIFMIIFPLIVGGTILGEKIIIYIYTENFSNSIFVFQLLTLTIIFNSLNSIQTSIIVSVNKQQLNNLSISICIILNIMLNLIFIPKYSYVGAGIATFVSAIVLYLFGFYFIYKMLDIQPLNFEIIKLVLSSIFMAIILISTNLSLIGEILMGFTIYMITIVLTKCISMDDYRILK</sequence>
<name>A0AA51YKH7_9EURY</name>
<dbReference type="InterPro" id="IPR050833">
    <property type="entry name" value="Poly_Biosynth_Transport"/>
</dbReference>
<feature type="transmembrane region" description="Helical" evidence="6">
    <location>
        <begin position="44"/>
        <end position="65"/>
    </location>
</feature>
<dbReference type="CDD" id="cd13128">
    <property type="entry name" value="MATE_Wzx_like"/>
    <property type="match status" value="1"/>
</dbReference>
<feature type="transmembrane region" description="Helical" evidence="6">
    <location>
        <begin position="85"/>
        <end position="106"/>
    </location>
</feature>
<dbReference type="Pfam" id="PF01943">
    <property type="entry name" value="Polysacc_synt"/>
    <property type="match status" value="1"/>
</dbReference>
<keyword evidence="4 6" id="KW-1133">Transmembrane helix</keyword>
<gene>
    <name evidence="7" type="ORF">RE476_05260</name>
</gene>
<feature type="transmembrane region" description="Helical" evidence="6">
    <location>
        <begin position="12"/>
        <end position="32"/>
    </location>
</feature>